<evidence type="ECO:0000256" key="4">
    <source>
        <dbReference type="ARBA" id="ARBA00038303"/>
    </source>
</evidence>
<protein>
    <recommendedName>
        <fullName evidence="5">Ribosomal RNA large subunit methyltransferase H</fullName>
        <ecNumber evidence="5">2.1.1.177</ecNumber>
    </recommendedName>
    <alternativeName>
        <fullName evidence="5">23S rRNA (pseudouridine1915-N3)-methyltransferase</fullName>
    </alternativeName>
    <alternativeName>
        <fullName evidence="5">23S rRNA m3Psi1915 methyltransferase</fullName>
    </alternativeName>
    <alternativeName>
        <fullName evidence="5">rRNA (pseudouridine-N3-)-methyltransferase RlmH</fullName>
    </alternativeName>
</protein>
<comment type="function">
    <text evidence="5">Specifically methylates the pseudouridine at position 1915 (m3Psi1915) in 23S rRNA.</text>
</comment>
<dbReference type="KEGG" id="ude:JM47_01665"/>
<dbReference type="PANTHER" id="PTHR33603:SF1">
    <property type="entry name" value="RIBOSOMAL RNA LARGE SUBUNIT METHYLTRANSFERASE H"/>
    <property type="match status" value="1"/>
</dbReference>
<dbReference type="HOGENOM" id="CLU_100552_0_0_14"/>
<comment type="similarity">
    <text evidence="4 5">Belongs to the RNA methyltransferase RlmH family.</text>
</comment>
<evidence type="ECO:0000256" key="1">
    <source>
        <dbReference type="ARBA" id="ARBA00022603"/>
    </source>
</evidence>
<feature type="binding site" evidence="5">
    <location>
        <begin position="127"/>
        <end position="132"/>
    </location>
    <ligand>
        <name>S-adenosyl-L-methionine</name>
        <dbReference type="ChEBI" id="CHEBI:59789"/>
    </ligand>
</feature>
<sequence length="159" mass="17996">MKIKIISVGKIKNKHLNCVINDYIQRINKFTKVSCIEVDDEPESAQLSVENINQIKAKEASRIIKYIEPKDYVVALVIEGKMINSVQLSEMITKLQNQAISSIAFVIGGSNGLCQSVYQRANFLLSFSPMTFAHNIAKLLLSEQIYRAFSIINNTKYHK</sequence>
<dbReference type="GO" id="GO:0070038">
    <property type="term" value="F:rRNA (pseudouridine-N3-)-methyltransferase activity"/>
    <property type="evidence" value="ECO:0007669"/>
    <property type="project" value="UniProtKB-UniRule"/>
</dbReference>
<comment type="subcellular location">
    <subcellularLocation>
        <location evidence="5">Cytoplasm</location>
    </subcellularLocation>
</comment>
<reference evidence="6 7" key="1">
    <citation type="journal article" date="2015" name="Genome Announc.">
        <title>Genome Sequence of Ureaplasma diversum Strain ATCC 49782.</title>
        <authorList>
            <person name="Marques L.M."/>
            <person name="Guimaraes A.M."/>
            <person name="Martins H.B."/>
            <person name="Rezende I.S."/>
            <person name="Barbosa M.S."/>
            <person name="Campos G.B."/>
            <person name="do Nascimento N.C."/>
            <person name="Dos Santos A.P."/>
            <person name="Amorim A.T."/>
            <person name="Santos V.M."/>
            <person name="Messick J.B."/>
            <person name="Timenetsky J."/>
        </authorList>
    </citation>
    <scope>NUCLEOTIDE SEQUENCE [LARGE SCALE GENOMIC DNA]</scope>
    <source>
        <strain evidence="6 7">ATCC 49782</strain>
    </source>
</reference>
<evidence type="ECO:0000256" key="5">
    <source>
        <dbReference type="HAMAP-Rule" id="MF_00658"/>
    </source>
</evidence>
<name>A0A0C5RKY3_9BACT</name>
<dbReference type="InterPro" id="IPR029026">
    <property type="entry name" value="tRNA_m1G_MTases_N"/>
</dbReference>
<keyword evidence="5" id="KW-0963">Cytoplasm</keyword>
<dbReference type="SUPFAM" id="SSF75217">
    <property type="entry name" value="alpha/beta knot"/>
    <property type="match status" value="1"/>
</dbReference>
<comment type="subunit">
    <text evidence="5">Homodimer.</text>
</comment>
<dbReference type="HAMAP" id="MF_00658">
    <property type="entry name" value="23SrRNA_methyltr_H"/>
    <property type="match status" value="1"/>
</dbReference>
<dbReference type="InterPro" id="IPR029028">
    <property type="entry name" value="Alpha/beta_knot_MTases"/>
</dbReference>
<organism evidence="6 7">
    <name type="scientific">Ureaplasma diversum</name>
    <dbReference type="NCBI Taxonomy" id="42094"/>
    <lineage>
        <taxon>Bacteria</taxon>
        <taxon>Bacillati</taxon>
        <taxon>Mycoplasmatota</taxon>
        <taxon>Mycoplasmoidales</taxon>
        <taxon>Mycoplasmoidaceae</taxon>
        <taxon>Ureaplasma</taxon>
    </lineage>
</organism>
<dbReference type="PANTHER" id="PTHR33603">
    <property type="entry name" value="METHYLTRANSFERASE"/>
    <property type="match status" value="1"/>
</dbReference>
<gene>
    <name evidence="5" type="primary">rlmH</name>
    <name evidence="6" type="ORF">JM47_01665</name>
</gene>
<accession>A0A0C5RKY3</accession>
<dbReference type="InterPro" id="IPR003742">
    <property type="entry name" value="RlmH-like"/>
</dbReference>
<dbReference type="AlphaFoldDB" id="A0A0C5RKY3"/>
<dbReference type="EC" id="2.1.1.177" evidence="5"/>
<dbReference type="CDD" id="cd18081">
    <property type="entry name" value="RlmH-like"/>
    <property type="match status" value="1"/>
</dbReference>
<comment type="catalytic activity">
    <reaction evidence="5">
        <text>pseudouridine(1915) in 23S rRNA + S-adenosyl-L-methionine = N(3)-methylpseudouridine(1915) in 23S rRNA + S-adenosyl-L-homocysteine + H(+)</text>
        <dbReference type="Rhea" id="RHEA:42752"/>
        <dbReference type="Rhea" id="RHEA-COMP:10221"/>
        <dbReference type="Rhea" id="RHEA-COMP:10222"/>
        <dbReference type="ChEBI" id="CHEBI:15378"/>
        <dbReference type="ChEBI" id="CHEBI:57856"/>
        <dbReference type="ChEBI" id="CHEBI:59789"/>
        <dbReference type="ChEBI" id="CHEBI:65314"/>
        <dbReference type="ChEBI" id="CHEBI:74486"/>
        <dbReference type="EC" id="2.1.1.177"/>
    </reaction>
</comment>
<keyword evidence="1 5" id="KW-0489">Methyltransferase</keyword>
<dbReference type="Gene3D" id="3.40.1280.10">
    <property type="match status" value="1"/>
</dbReference>
<dbReference type="EMBL" id="CP009770">
    <property type="protein sequence ID" value="AJQ45308.1"/>
    <property type="molecule type" value="Genomic_DNA"/>
</dbReference>
<dbReference type="RefSeq" id="WP_208895234.1">
    <property type="nucleotide sequence ID" value="NZ_CP009770.1"/>
</dbReference>
<feature type="binding site" evidence="5">
    <location>
        <position position="76"/>
    </location>
    <ligand>
        <name>S-adenosyl-L-methionine</name>
        <dbReference type="ChEBI" id="CHEBI:59789"/>
    </ligand>
</feature>
<feature type="binding site" evidence="5">
    <location>
        <position position="108"/>
    </location>
    <ligand>
        <name>S-adenosyl-L-methionine</name>
        <dbReference type="ChEBI" id="CHEBI:59789"/>
    </ligand>
</feature>
<keyword evidence="5" id="KW-0698">rRNA processing</keyword>
<keyword evidence="2 5" id="KW-0808">Transferase</keyword>
<evidence type="ECO:0000313" key="7">
    <source>
        <dbReference type="Proteomes" id="UP000032261"/>
    </source>
</evidence>
<evidence type="ECO:0000256" key="2">
    <source>
        <dbReference type="ARBA" id="ARBA00022679"/>
    </source>
</evidence>
<dbReference type="STRING" id="42094.JM47_01665"/>
<dbReference type="GO" id="GO:0005737">
    <property type="term" value="C:cytoplasm"/>
    <property type="evidence" value="ECO:0007669"/>
    <property type="project" value="UniProtKB-SubCell"/>
</dbReference>
<dbReference type="PIRSF" id="PIRSF004505">
    <property type="entry name" value="MT_bac"/>
    <property type="match status" value="1"/>
</dbReference>
<dbReference type="Pfam" id="PF02590">
    <property type="entry name" value="SPOUT_MTase"/>
    <property type="match status" value="1"/>
</dbReference>
<evidence type="ECO:0000313" key="6">
    <source>
        <dbReference type="EMBL" id="AJQ45308.1"/>
    </source>
</evidence>
<keyword evidence="3 5" id="KW-0949">S-adenosyl-L-methionine</keyword>
<dbReference type="Proteomes" id="UP000032261">
    <property type="component" value="Chromosome"/>
</dbReference>
<dbReference type="PATRIC" id="fig|42094.4.peg.325"/>
<proteinExistence type="inferred from homology"/>
<dbReference type="NCBIfam" id="NF000985">
    <property type="entry name" value="PRK00103.1-3"/>
    <property type="match status" value="1"/>
</dbReference>
<evidence type="ECO:0000256" key="3">
    <source>
        <dbReference type="ARBA" id="ARBA00022691"/>
    </source>
</evidence>